<evidence type="ECO:0008006" key="3">
    <source>
        <dbReference type="Google" id="ProtNLM"/>
    </source>
</evidence>
<dbReference type="AlphaFoldDB" id="A4XLU0"/>
<dbReference type="HOGENOM" id="CLU_2435313_0_0_9"/>
<reference evidence="1 2" key="1">
    <citation type="journal article" date="2008" name="Appl. Environ. Microbiol.">
        <title>Hydrogenomics of the extremely thermophilic bacterium Caldicellulosiruptor saccharolyticus.</title>
        <authorList>
            <person name="van de Werken H.J."/>
            <person name="Verhaart M.R."/>
            <person name="VanFossen A.L."/>
            <person name="Willquist K."/>
            <person name="Lewis D.L."/>
            <person name="Nichols J.D."/>
            <person name="Goorissen H.P."/>
            <person name="Mongodin E.F."/>
            <person name="Nelson K.E."/>
            <person name="van Niel E.W."/>
            <person name="Stams A.J."/>
            <person name="Ward D.E."/>
            <person name="de Vos W.M."/>
            <person name="van der Oost J."/>
            <person name="Kelly R.M."/>
            <person name="Kengen S.W."/>
        </authorList>
    </citation>
    <scope>NUCLEOTIDE SEQUENCE [LARGE SCALE GENOMIC DNA]</scope>
    <source>
        <strain evidence="2">ATCC 43494 / DSM 8903 / Tp8T 6331</strain>
    </source>
</reference>
<dbReference type="OrthoDB" id="1716695at2"/>
<dbReference type="STRING" id="351627.Csac_2297"/>
<dbReference type="EMBL" id="CP000679">
    <property type="protein sequence ID" value="ABP67875.1"/>
    <property type="molecule type" value="Genomic_DNA"/>
</dbReference>
<sequence length="90" mass="10535">MFKKNEFINVRQETEEEYIFFNTKTGETFLLNDIGYIIFECALKSMSMSDLVKNVCQKTNDDIEVANKTIENFIKILLEKNILIQGDTKE</sequence>
<gene>
    <name evidence="1" type="ordered locus">Csac_2297</name>
</gene>
<protein>
    <recommendedName>
        <fullName evidence="3">Coenzyme PQQ synthesis D</fullName>
    </recommendedName>
</protein>
<evidence type="ECO:0000313" key="2">
    <source>
        <dbReference type="Proteomes" id="UP000000256"/>
    </source>
</evidence>
<dbReference type="Pfam" id="PF05402">
    <property type="entry name" value="PqqD"/>
    <property type="match status" value="1"/>
</dbReference>
<dbReference type="InterPro" id="IPR008792">
    <property type="entry name" value="PQQD"/>
</dbReference>
<dbReference type="Proteomes" id="UP000000256">
    <property type="component" value="Chromosome"/>
</dbReference>
<dbReference type="KEGG" id="csc:Csac_2297"/>
<keyword evidence="2" id="KW-1185">Reference proteome</keyword>
<organism evidence="1 2">
    <name type="scientific">Caldicellulosiruptor saccharolyticus (strain ATCC 43494 / DSM 8903 / Tp8T 6331)</name>
    <dbReference type="NCBI Taxonomy" id="351627"/>
    <lineage>
        <taxon>Bacteria</taxon>
        <taxon>Bacillati</taxon>
        <taxon>Bacillota</taxon>
        <taxon>Bacillota incertae sedis</taxon>
        <taxon>Caldicellulosiruptorales</taxon>
        <taxon>Caldicellulosiruptoraceae</taxon>
        <taxon>Caldicellulosiruptor</taxon>
    </lineage>
</organism>
<name>A4XLU0_CALS8</name>
<proteinExistence type="predicted"/>
<dbReference type="RefSeq" id="WP_011917801.1">
    <property type="nucleotide sequence ID" value="NC_009437.1"/>
</dbReference>
<accession>A4XLU0</accession>
<evidence type="ECO:0000313" key="1">
    <source>
        <dbReference type="EMBL" id="ABP67875.1"/>
    </source>
</evidence>